<evidence type="ECO:0000313" key="2">
    <source>
        <dbReference type="EMBL" id="KAK6486341.1"/>
    </source>
</evidence>
<name>A0ABR0ZNF4_HUSHU</name>
<dbReference type="EMBL" id="JAHFZB010000008">
    <property type="protein sequence ID" value="KAK6486341.1"/>
    <property type="molecule type" value="Genomic_DNA"/>
</dbReference>
<dbReference type="Proteomes" id="UP001369086">
    <property type="component" value="Unassembled WGS sequence"/>
</dbReference>
<sequence length="386" mass="43620">MNLPSYILVKRMSKQPGSQGYDALSGEEESKGVLSRSDVLNSVENAGDRWDGDAAARIIGGCWRSYRDKRLFRLLKHTVCAAEHCLTYEIIRKVSPSEAELLKDRSMQCKVRFRFAGSEFPPIIVFKIFHKSGGHGNKYITGKRAIRPASEAAVDACRMMGHRRFFDQIILDEIQRQGKKIVDEIDVTSLKEYMQYVSHLDEMPAYLGGRDNLWRKLSLQGLPRTTIMYDIVEYAETGSLSDRLRGELPGLLVRPLSQDMLLLQLTAISKLSSPLVPQSSMASVHRPTLRSTTPQCSSRRSDRARRKAAKMRRLYGLDSDPAEHEQGQTDIDPGVLSSRTQEESEQWEEEADRLYTWTQELSLEDLGVASPAHNLETLTSAVINDK</sequence>
<keyword evidence="3" id="KW-1185">Reference proteome</keyword>
<dbReference type="PANTHER" id="PTHR33504">
    <property type="entry name" value="NADH DEHYDROGENASE (UBIQUINONE) 1 BETA SUBCOMPLEX, 4"/>
    <property type="match status" value="1"/>
</dbReference>
<reference evidence="2 3" key="1">
    <citation type="submission" date="2021-05" db="EMBL/GenBank/DDBJ databases">
        <authorList>
            <person name="Zahm M."/>
            <person name="Klopp C."/>
            <person name="Cabau C."/>
            <person name="Kuhl H."/>
            <person name="Suciu R."/>
            <person name="Ciorpac M."/>
            <person name="Holostenco D."/>
            <person name="Gessner J."/>
            <person name="Wuertz S."/>
            <person name="Hohne C."/>
            <person name="Stock M."/>
            <person name="Gislard M."/>
            <person name="Lluch J."/>
            <person name="Milhes M."/>
            <person name="Lampietro C."/>
            <person name="Lopez Roques C."/>
            <person name="Donnadieu C."/>
            <person name="Du K."/>
            <person name="Schartl M."/>
            <person name="Guiguen Y."/>
        </authorList>
    </citation>
    <scope>NUCLEOTIDE SEQUENCE [LARGE SCALE GENOMIC DNA]</scope>
    <source>
        <strain evidence="2">Hh-F2</strain>
        <tissue evidence="2">Blood</tissue>
    </source>
</reference>
<proteinExistence type="predicted"/>
<organism evidence="2 3">
    <name type="scientific">Huso huso</name>
    <name type="common">Beluga</name>
    <name type="synonym">Acipenser huso</name>
    <dbReference type="NCBI Taxonomy" id="61971"/>
    <lineage>
        <taxon>Eukaryota</taxon>
        <taxon>Metazoa</taxon>
        <taxon>Chordata</taxon>
        <taxon>Craniata</taxon>
        <taxon>Vertebrata</taxon>
        <taxon>Euteleostomi</taxon>
        <taxon>Actinopterygii</taxon>
        <taxon>Chondrostei</taxon>
        <taxon>Acipenseriformes</taxon>
        <taxon>Acipenseridae</taxon>
        <taxon>Huso</taxon>
    </lineage>
</organism>
<comment type="caution">
    <text evidence="2">The sequence shown here is derived from an EMBL/GenBank/DDBJ whole genome shotgun (WGS) entry which is preliminary data.</text>
</comment>
<gene>
    <name evidence="2" type="ORF">HHUSO_G9914</name>
</gene>
<evidence type="ECO:0000256" key="1">
    <source>
        <dbReference type="SAM" id="MobiDB-lite"/>
    </source>
</evidence>
<feature type="compositionally biased region" description="Basic residues" evidence="1">
    <location>
        <begin position="302"/>
        <end position="313"/>
    </location>
</feature>
<accession>A0ABR0ZNF4</accession>
<protein>
    <submittedName>
        <fullName evidence="2">Uncharacterized protein</fullName>
    </submittedName>
</protein>
<dbReference type="PANTHER" id="PTHR33504:SF1">
    <property type="entry name" value="FAMILY WITH SEQUENCE SIMILARITY 90, MEMBER A1B"/>
    <property type="match status" value="1"/>
</dbReference>
<evidence type="ECO:0000313" key="3">
    <source>
        <dbReference type="Proteomes" id="UP001369086"/>
    </source>
</evidence>
<feature type="region of interest" description="Disordered" evidence="1">
    <location>
        <begin position="279"/>
        <end position="351"/>
    </location>
</feature>